<feature type="domain" description="GGDEF" evidence="2">
    <location>
        <begin position="1"/>
        <end position="52"/>
    </location>
</feature>
<gene>
    <name evidence="3" type="ORF">BJ970_004885</name>
</gene>
<organism evidence="3 4">
    <name type="scientific">Saccharopolyspora phatthalungensis</name>
    <dbReference type="NCBI Taxonomy" id="664693"/>
    <lineage>
        <taxon>Bacteria</taxon>
        <taxon>Bacillati</taxon>
        <taxon>Actinomycetota</taxon>
        <taxon>Actinomycetes</taxon>
        <taxon>Pseudonocardiales</taxon>
        <taxon>Pseudonocardiaceae</taxon>
        <taxon>Saccharopolyspora</taxon>
    </lineage>
</organism>
<feature type="region of interest" description="Disordered" evidence="1">
    <location>
        <begin position="40"/>
        <end position="70"/>
    </location>
</feature>
<dbReference type="AlphaFoldDB" id="A0A840QC12"/>
<protein>
    <submittedName>
        <fullName evidence="3">GGDEF domain-containing protein</fullName>
    </submittedName>
</protein>
<accession>A0A840QC12</accession>
<evidence type="ECO:0000256" key="1">
    <source>
        <dbReference type="SAM" id="MobiDB-lite"/>
    </source>
</evidence>
<name>A0A840QC12_9PSEU</name>
<reference evidence="3 4" key="1">
    <citation type="submission" date="2020-08" db="EMBL/GenBank/DDBJ databases">
        <title>Sequencing the genomes of 1000 actinobacteria strains.</title>
        <authorList>
            <person name="Klenk H.-P."/>
        </authorList>
    </citation>
    <scope>NUCLEOTIDE SEQUENCE [LARGE SCALE GENOMIC DNA]</scope>
    <source>
        <strain evidence="3 4">DSM 45584</strain>
    </source>
</reference>
<dbReference type="SUPFAM" id="SSF55073">
    <property type="entry name" value="Nucleotide cyclase"/>
    <property type="match status" value="1"/>
</dbReference>
<dbReference type="EMBL" id="JACHIW010000001">
    <property type="protein sequence ID" value="MBB5157351.1"/>
    <property type="molecule type" value="Genomic_DNA"/>
</dbReference>
<sequence length="70" mass="7192">MIGKDKPSATVSIGLATAPLHGTTLKSLQETADIALLQQAKKGKNRVATADQPPGHHTPITSADGHDVLA</sequence>
<comment type="caution">
    <text evidence="3">The sequence shown here is derived from an EMBL/GenBank/DDBJ whole genome shotgun (WGS) entry which is preliminary data.</text>
</comment>
<evidence type="ECO:0000259" key="2">
    <source>
        <dbReference type="PROSITE" id="PS50887"/>
    </source>
</evidence>
<dbReference type="InterPro" id="IPR000160">
    <property type="entry name" value="GGDEF_dom"/>
</dbReference>
<evidence type="ECO:0000313" key="4">
    <source>
        <dbReference type="Proteomes" id="UP000584374"/>
    </source>
</evidence>
<dbReference type="PROSITE" id="PS50887">
    <property type="entry name" value="GGDEF"/>
    <property type="match status" value="1"/>
</dbReference>
<dbReference type="Proteomes" id="UP000584374">
    <property type="component" value="Unassembled WGS sequence"/>
</dbReference>
<keyword evidence="4" id="KW-1185">Reference proteome</keyword>
<dbReference type="InterPro" id="IPR029787">
    <property type="entry name" value="Nucleotide_cyclase"/>
</dbReference>
<dbReference type="InterPro" id="IPR043128">
    <property type="entry name" value="Rev_trsase/Diguanyl_cyclase"/>
</dbReference>
<proteinExistence type="predicted"/>
<dbReference type="Gene3D" id="3.30.70.270">
    <property type="match status" value="1"/>
</dbReference>
<evidence type="ECO:0000313" key="3">
    <source>
        <dbReference type="EMBL" id="MBB5157351.1"/>
    </source>
</evidence>